<evidence type="ECO:0000256" key="1">
    <source>
        <dbReference type="SAM" id="Phobius"/>
    </source>
</evidence>
<sequence>MKKRKINPNLLLVIAVFIAAVTGYFINLTYLPDAVKVSIPVGLMLVTYSLAINLHSITNQEVFKSISKILKSYSDAREASETYGDELFSTLVNNKVRDISQEFDHIVNGEIKYVVGENPETLRNSISTSRKSVDSVFFISTKEHIELWNTPRMRSYLSSIGNSINLYDINFRRLFIVKDSLLSDSESISRFCKVLDIQLENGITPCFLKYSDTHSVTDERDRVLIDNKRIHLHEKKDEYGNYSICKFIVNLDLIKNESYKIERWFIDSSNKDELKHLK</sequence>
<evidence type="ECO:0000313" key="3">
    <source>
        <dbReference type="Proteomes" id="UP000017820"/>
    </source>
</evidence>
<dbReference type="PATRIC" id="fig|1353533.3.peg.1885"/>
<name>V4JFF1_PSEL2</name>
<dbReference type="GeneID" id="29920525"/>
<gene>
    <name evidence="2" type="ORF">PL2TA16_02936</name>
</gene>
<comment type="caution">
    <text evidence="2">The sequence shown here is derived from an EMBL/GenBank/DDBJ whole genome shotgun (WGS) entry which is preliminary data.</text>
</comment>
<proteinExistence type="predicted"/>
<accession>V4JFF1</accession>
<protein>
    <submittedName>
        <fullName evidence="2">Uncharacterized protein</fullName>
    </submittedName>
</protein>
<keyword evidence="1" id="KW-0812">Transmembrane</keyword>
<keyword evidence="1" id="KW-0472">Membrane</keyword>
<reference evidence="2 3" key="1">
    <citation type="submission" date="2013-07" db="EMBL/GenBank/DDBJ databases">
        <title>Draft genome sequence of Pseudoalteromonas luteoviolacea 2ta16.</title>
        <authorList>
            <person name="Allen E.E."/>
            <person name="Azam F."/>
            <person name="Podell S."/>
        </authorList>
    </citation>
    <scope>NUCLEOTIDE SEQUENCE [LARGE SCALE GENOMIC DNA]</scope>
    <source>
        <strain evidence="2 3">2ta16</strain>
    </source>
</reference>
<keyword evidence="1" id="KW-1133">Transmembrane helix</keyword>
<dbReference type="AlphaFoldDB" id="V4JFF1"/>
<dbReference type="Proteomes" id="UP000017820">
    <property type="component" value="Unassembled WGS sequence"/>
</dbReference>
<dbReference type="RefSeq" id="WP_023398817.1">
    <property type="nucleotide sequence ID" value="NZ_AUSV01000032.1"/>
</dbReference>
<evidence type="ECO:0000313" key="2">
    <source>
        <dbReference type="EMBL" id="ESP93732.1"/>
    </source>
</evidence>
<feature type="transmembrane region" description="Helical" evidence="1">
    <location>
        <begin position="12"/>
        <end position="31"/>
    </location>
</feature>
<organism evidence="2 3">
    <name type="scientific">Pseudoalteromonas luteoviolacea (strain 2ta16)</name>
    <dbReference type="NCBI Taxonomy" id="1353533"/>
    <lineage>
        <taxon>Bacteria</taxon>
        <taxon>Pseudomonadati</taxon>
        <taxon>Pseudomonadota</taxon>
        <taxon>Gammaproteobacteria</taxon>
        <taxon>Alteromonadales</taxon>
        <taxon>Pseudoalteromonadaceae</taxon>
        <taxon>Pseudoalteromonas</taxon>
    </lineage>
</organism>
<dbReference type="EMBL" id="AUSV01000032">
    <property type="protein sequence ID" value="ESP93732.1"/>
    <property type="molecule type" value="Genomic_DNA"/>
</dbReference>